<evidence type="ECO:0000313" key="2">
    <source>
        <dbReference type="EMBL" id="CEM46470.1"/>
    </source>
</evidence>
<reference evidence="2" key="1">
    <citation type="submission" date="2014-11" db="EMBL/GenBank/DDBJ databases">
        <authorList>
            <person name="Otto D Thomas"/>
            <person name="Naeem Raeece"/>
        </authorList>
    </citation>
    <scope>NUCLEOTIDE SEQUENCE</scope>
</reference>
<organism evidence="2">
    <name type="scientific">Chromera velia CCMP2878</name>
    <dbReference type="NCBI Taxonomy" id="1169474"/>
    <lineage>
        <taxon>Eukaryota</taxon>
        <taxon>Sar</taxon>
        <taxon>Alveolata</taxon>
        <taxon>Colpodellida</taxon>
        <taxon>Chromeraceae</taxon>
        <taxon>Chromera</taxon>
    </lineage>
</organism>
<dbReference type="EMBL" id="CDMZ01003462">
    <property type="protein sequence ID" value="CEM46470.1"/>
    <property type="molecule type" value="Genomic_DNA"/>
</dbReference>
<dbReference type="VEuPathDB" id="CryptoDB:Cvel_30143"/>
<proteinExistence type="predicted"/>
<name>A0A0G4HQ21_9ALVE</name>
<protein>
    <submittedName>
        <fullName evidence="2">Uncharacterized protein</fullName>
    </submittedName>
</protein>
<accession>A0A0G4HQ21</accession>
<sequence>RRRDEVNQMGVRRGHDSEDASRLAPFDIGRKGGGVGGEEGGAVLGSKTAESVNGLVGVYDSVSGPGLLVGERQQMVSIEGGVFRGLQREGQSLCVSAACEGPKRRRLCSVPIAVSESHSDVKRHEQALVEETGVFPSPSLSVSQQRSPLLKSRLSCGSVTEPFGRCEADAACGLSEEGLRRTRVETAGLETLRWENKEERGNVQGRSRETDREISFVRTVADAVSARSVWGKISVSTVGSAFDARIAEGAASVSTAVSAVCARSAEARASVSTAVGALGARSAEAKASVCTAVSVTGARSVEERVFVSTAGGDGSARTAGGKVSASTAASALTARSAGVQASVSTADTATTARTVKAGAAVFTEMTADGALSASLSLLLPIDRFEPFPSLPLAQPAVPIDGSISRLVLSSANPHRDRTREGGGHFTGPLLF</sequence>
<gene>
    <name evidence="2" type="ORF">Cvel_30143</name>
</gene>
<dbReference type="AlphaFoldDB" id="A0A0G4HQ21"/>
<feature type="non-terminal residue" evidence="2">
    <location>
        <position position="1"/>
    </location>
</feature>
<evidence type="ECO:0000256" key="1">
    <source>
        <dbReference type="SAM" id="MobiDB-lite"/>
    </source>
</evidence>
<feature type="region of interest" description="Disordered" evidence="1">
    <location>
        <begin position="1"/>
        <end position="35"/>
    </location>
</feature>